<evidence type="ECO:0000259" key="2">
    <source>
        <dbReference type="PROSITE" id="PS50110"/>
    </source>
</evidence>
<dbReference type="PANTHER" id="PTHR43228:SF1">
    <property type="entry name" value="TWO-COMPONENT RESPONSE REGULATOR ARR22"/>
    <property type="match status" value="1"/>
</dbReference>
<name>A0ABS8C390_9ALTE</name>
<organism evidence="3 4">
    <name type="scientific">Alishewanella maricola</name>
    <dbReference type="NCBI Taxonomy" id="2795740"/>
    <lineage>
        <taxon>Bacteria</taxon>
        <taxon>Pseudomonadati</taxon>
        <taxon>Pseudomonadota</taxon>
        <taxon>Gammaproteobacteria</taxon>
        <taxon>Alteromonadales</taxon>
        <taxon>Alteromonadaceae</taxon>
        <taxon>Alishewanella</taxon>
    </lineage>
</organism>
<keyword evidence="4" id="KW-1185">Reference proteome</keyword>
<reference evidence="3 4" key="1">
    <citation type="submission" date="2021-10" db="EMBL/GenBank/DDBJ databases">
        <title>Alishewanella koreense sp. nov. isolated from seawater of southwestern coast in South Korea and the proposal for the reclassification of Rheinheimera perlucida and Rheinheimera tuosuensis as Arsukibacterium perlucida and Arsukibacterium tuosuensis.</title>
        <authorList>
            <person name="Kim K.H."/>
            <person name="Ruan W."/>
            <person name="Kim K.R."/>
            <person name="Baek J.H."/>
            <person name="Jeon C.O."/>
        </authorList>
    </citation>
    <scope>NUCLEOTIDE SEQUENCE [LARGE SCALE GENOMIC DNA]</scope>
    <source>
        <strain evidence="3 4">16-MA</strain>
    </source>
</reference>
<protein>
    <submittedName>
        <fullName evidence="3">Response regulator</fullName>
    </submittedName>
</protein>
<evidence type="ECO:0000313" key="4">
    <source>
        <dbReference type="Proteomes" id="UP000633814"/>
    </source>
</evidence>
<dbReference type="InterPro" id="IPR011006">
    <property type="entry name" value="CheY-like_superfamily"/>
</dbReference>
<feature type="modified residue" description="4-aspartylphosphate" evidence="1">
    <location>
        <position position="84"/>
    </location>
</feature>
<accession>A0ABS8C390</accession>
<dbReference type="SUPFAM" id="SSF52172">
    <property type="entry name" value="CheY-like"/>
    <property type="match status" value="1"/>
</dbReference>
<gene>
    <name evidence="3" type="ORF">JAO78_008235</name>
</gene>
<proteinExistence type="predicted"/>
<sequence>MDKKRAMTSPDTTSDNAVAAVTASTALATDSLRFVLVDDEVQFIETFAKLLHHQGHVVHVFHSGSAALQFLAKQSYEIDILVTDYEMPYMDGLSLTQRIRSLGVKALIAVMTAFAQEDDEAKFLQAGADVVLIKPIKVAQFLAKVAERRQLGN</sequence>
<dbReference type="CDD" id="cd17546">
    <property type="entry name" value="REC_hyHK_CKI1_RcsC-like"/>
    <property type="match status" value="1"/>
</dbReference>
<dbReference type="InterPro" id="IPR001789">
    <property type="entry name" value="Sig_transdc_resp-reg_receiver"/>
</dbReference>
<dbReference type="InterPro" id="IPR052048">
    <property type="entry name" value="ST_Response_Regulator"/>
</dbReference>
<dbReference type="RefSeq" id="WP_226750894.1">
    <property type="nucleotide sequence ID" value="NZ_JAEINI020000004.1"/>
</dbReference>
<dbReference type="PROSITE" id="PS50110">
    <property type="entry name" value="RESPONSE_REGULATORY"/>
    <property type="match status" value="1"/>
</dbReference>
<evidence type="ECO:0000256" key="1">
    <source>
        <dbReference type="PROSITE-ProRule" id="PRU00169"/>
    </source>
</evidence>
<keyword evidence="1" id="KW-0597">Phosphoprotein</keyword>
<dbReference type="EMBL" id="JAEINI020000004">
    <property type="protein sequence ID" value="MCB5226802.1"/>
    <property type="molecule type" value="Genomic_DNA"/>
</dbReference>
<dbReference type="Proteomes" id="UP000633814">
    <property type="component" value="Unassembled WGS sequence"/>
</dbReference>
<dbReference type="Gene3D" id="3.40.50.2300">
    <property type="match status" value="1"/>
</dbReference>
<dbReference type="SMART" id="SM00448">
    <property type="entry name" value="REC"/>
    <property type="match status" value="1"/>
</dbReference>
<evidence type="ECO:0000313" key="3">
    <source>
        <dbReference type="EMBL" id="MCB5226802.1"/>
    </source>
</evidence>
<dbReference type="Pfam" id="PF00072">
    <property type="entry name" value="Response_reg"/>
    <property type="match status" value="1"/>
</dbReference>
<feature type="domain" description="Response regulatory" evidence="2">
    <location>
        <begin position="33"/>
        <end position="149"/>
    </location>
</feature>
<dbReference type="PANTHER" id="PTHR43228">
    <property type="entry name" value="TWO-COMPONENT RESPONSE REGULATOR"/>
    <property type="match status" value="1"/>
</dbReference>
<comment type="caution">
    <text evidence="3">The sequence shown here is derived from an EMBL/GenBank/DDBJ whole genome shotgun (WGS) entry which is preliminary data.</text>
</comment>